<dbReference type="SUPFAM" id="SSF56112">
    <property type="entry name" value="Protein kinase-like (PK-like)"/>
    <property type="match status" value="1"/>
</dbReference>
<accession>A0A314ZN81</accession>
<reference evidence="1 2" key="1">
    <citation type="submission" date="2018-02" db="EMBL/GenBank/DDBJ databases">
        <title>Draft genome of wild Prunus yedoensis var. nudiflora.</title>
        <authorList>
            <person name="Baek S."/>
            <person name="Kim J.-H."/>
            <person name="Choi K."/>
            <person name="Kim G.-B."/>
            <person name="Cho A."/>
            <person name="Jang H."/>
            <person name="Shin C.-H."/>
            <person name="Yu H.-J."/>
            <person name="Mun J.-H."/>
        </authorList>
    </citation>
    <scope>NUCLEOTIDE SEQUENCE [LARGE SCALE GENOMIC DNA]</scope>
    <source>
        <strain evidence="2">cv. Jeju island</strain>
        <tissue evidence="1">Leaf</tissue>
    </source>
</reference>
<dbReference type="OrthoDB" id="676979at2759"/>
<organism evidence="1 2">
    <name type="scientific">Prunus yedoensis var. nudiflora</name>
    <dbReference type="NCBI Taxonomy" id="2094558"/>
    <lineage>
        <taxon>Eukaryota</taxon>
        <taxon>Viridiplantae</taxon>
        <taxon>Streptophyta</taxon>
        <taxon>Embryophyta</taxon>
        <taxon>Tracheophyta</taxon>
        <taxon>Spermatophyta</taxon>
        <taxon>Magnoliopsida</taxon>
        <taxon>eudicotyledons</taxon>
        <taxon>Gunneridae</taxon>
        <taxon>Pentapetalae</taxon>
        <taxon>rosids</taxon>
        <taxon>fabids</taxon>
        <taxon>Rosales</taxon>
        <taxon>Rosaceae</taxon>
        <taxon>Amygdaloideae</taxon>
        <taxon>Amygdaleae</taxon>
        <taxon>Prunus</taxon>
    </lineage>
</organism>
<evidence type="ECO:0000313" key="1">
    <source>
        <dbReference type="EMBL" id="PQQ20769.1"/>
    </source>
</evidence>
<dbReference type="STRING" id="2094558.A0A314ZN81"/>
<comment type="caution">
    <text evidence="1">The sequence shown here is derived from an EMBL/GenBank/DDBJ whole genome shotgun (WGS) entry which is preliminary data.</text>
</comment>
<dbReference type="Proteomes" id="UP000250321">
    <property type="component" value="Unassembled WGS sequence"/>
</dbReference>
<gene>
    <name evidence="1" type="ORF">Pyn_26365</name>
</gene>
<dbReference type="AlphaFoldDB" id="A0A314ZN81"/>
<dbReference type="EMBL" id="PJQY01000027">
    <property type="protein sequence ID" value="PQQ20769.1"/>
    <property type="molecule type" value="Genomic_DNA"/>
</dbReference>
<name>A0A314ZN81_PRUYE</name>
<proteinExistence type="predicted"/>
<keyword evidence="2" id="KW-1185">Reference proteome</keyword>
<dbReference type="InterPro" id="IPR011009">
    <property type="entry name" value="Kinase-like_dom_sf"/>
</dbReference>
<protein>
    <submittedName>
        <fullName evidence="1">Glycine-rich RNA-binding protein 2 mitochondrial-like isoform X1</fullName>
    </submittedName>
</protein>
<dbReference type="Gene3D" id="1.10.510.10">
    <property type="entry name" value="Transferase(Phosphotransferase) domain 1"/>
    <property type="match status" value="1"/>
</dbReference>
<sequence length="123" mass="13832">MEALSKLRNRHLVSLLGHCTVTYQDHLTTTSTVFIVLENISNGSLVDHLTEQLTQDALCMDKNNRTVEVRFVFVEFDVNFASLVEGLVVADIVTGEGNTTTWKMCKKAELCQPKNKLINFKSN</sequence>
<evidence type="ECO:0000313" key="2">
    <source>
        <dbReference type="Proteomes" id="UP000250321"/>
    </source>
</evidence>